<dbReference type="SMART" id="SM00949">
    <property type="entry name" value="PAZ"/>
    <property type="match status" value="1"/>
</dbReference>
<dbReference type="Pfam" id="PF02170">
    <property type="entry name" value="PAZ"/>
    <property type="match status" value="1"/>
</dbReference>
<organism evidence="8 9">
    <name type="scientific">Halocaridina rubra</name>
    <name type="common">Hawaiian red shrimp</name>
    <dbReference type="NCBI Taxonomy" id="373956"/>
    <lineage>
        <taxon>Eukaryota</taxon>
        <taxon>Metazoa</taxon>
        <taxon>Ecdysozoa</taxon>
        <taxon>Arthropoda</taxon>
        <taxon>Crustacea</taxon>
        <taxon>Multicrustacea</taxon>
        <taxon>Malacostraca</taxon>
        <taxon>Eumalacostraca</taxon>
        <taxon>Eucarida</taxon>
        <taxon>Decapoda</taxon>
        <taxon>Pleocyemata</taxon>
        <taxon>Caridea</taxon>
        <taxon>Atyoidea</taxon>
        <taxon>Atyidae</taxon>
        <taxon>Halocaridina</taxon>
    </lineage>
</organism>
<evidence type="ECO:0000256" key="4">
    <source>
        <dbReference type="ARBA" id="ARBA00022884"/>
    </source>
</evidence>
<dbReference type="SUPFAM" id="SSF53098">
    <property type="entry name" value="Ribonuclease H-like"/>
    <property type="match status" value="1"/>
</dbReference>
<dbReference type="PROSITE" id="PS50821">
    <property type="entry name" value="PAZ"/>
    <property type="match status" value="1"/>
</dbReference>
<keyword evidence="3" id="KW-0963">Cytoplasm</keyword>
<dbReference type="InterPro" id="IPR036085">
    <property type="entry name" value="PAZ_dom_sf"/>
</dbReference>
<dbReference type="GO" id="GO:0005737">
    <property type="term" value="C:cytoplasm"/>
    <property type="evidence" value="ECO:0007669"/>
    <property type="project" value="UniProtKB-SubCell"/>
</dbReference>
<dbReference type="EMBL" id="JAXCGZ010015524">
    <property type="protein sequence ID" value="KAK7070137.1"/>
    <property type="molecule type" value="Genomic_DNA"/>
</dbReference>
<evidence type="ECO:0000256" key="2">
    <source>
        <dbReference type="ARBA" id="ARBA00022473"/>
    </source>
</evidence>
<proteinExistence type="inferred from homology"/>
<evidence type="ECO:0000256" key="5">
    <source>
        <dbReference type="ARBA" id="ARBA00023158"/>
    </source>
</evidence>
<comment type="caution">
    <text evidence="8">The sequence shown here is derived from an EMBL/GenBank/DDBJ whole genome shotgun (WGS) entry which is preliminary data.</text>
</comment>
<comment type="subcellular location">
    <subcellularLocation>
        <location evidence="1">Cytoplasm</location>
    </subcellularLocation>
</comment>
<evidence type="ECO:0000256" key="6">
    <source>
        <dbReference type="ARBA" id="ARBA00038291"/>
    </source>
</evidence>
<gene>
    <name evidence="8" type="primary">PIWIL1_1</name>
    <name evidence="8" type="ORF">SK128_015668</name>
</gene>
<dbReference type="GO" id="GO:0003723">
    <property type="term" value="F:RNA binding"/>
    <property type="evidence" value="ECO:0007669"/>
    <property type="project" value="UniProtKB-KW"/>
</dbReference>
<keyword evidence="2" id="KW-0217">Developmental protein</keyword>
<keyword evidence="9" id="KW-1185">Reference proteome</keyword>
<dbReference type="InterPro" id="IPR012337">
    <property type="entry name" value="RNaseH-like_sf"/>
</dbReference>
<dbReference type="SUPFAM" id="SSF101690">
    <property type="entry name" value="PAZ domain"/>
    <property type="match status" value="1"/>
</dbReference>
<name>A0AAN8WQ48_HALRR</name>
<keyword evidence="4" id="KW-0694">RNA-binding</keyword>
<dbReference type="InterPro" id="IPR003100">
    <property type="entry name" value="PAZ_dom"/>
</dbReference>
<protein>
    <submittedName>
        <fullName evidence="8">Piwi-like protein 1</fullName>
    </submittedName>
</protein>
<evidence type="ECO:0000259" key="7">
    <source>
        <dbReference type="PROSITE" id="PS50821"/>
    </source>
</evidence>
<evidence type="ECO:0000313" key="8">
    <source>
        <dbReference type="EMBL" id="KAK7070137.1"/>
    </source>
</evidence>
<dbReference type="CDD" id="cd02845">
    <property type="entry name" value="PAZ_piwi_like"/>
    <property type="match status" value="1"/>
</dbReference>
<dbReference type="AlphaFoldDB" id="A0AAN8WQ48"/>
<dbReference type="Gene3D" id="2.170.260.10">
    <property type="entry name" value="paz domain"/>
    <property type="match status" value="1"/>
</dbReference>
<dbReference type="Proteomes" id="UP001381693">
    <property type="component" value="Unassembled WGS sequence"/>
</dbReference>
<evidence type="ECO:0000256" key="1">
    <source>
        <dbReference type="ARBA" id="ARBA00004496"/>
    </source>
</evidence>
<evidence type="ECO:0000256" key="3">
    <source>
        <dbReference type="ARBA" id="ARBA00022490"/>
    </source>
</evidence>
<dbReference type="FunFam" id="2.170.260.10:FF:000003">
    <property type="entry name" value="Piwi-like RNA-mediated gene silencing 2"/>
    <property type="match status" value="1"/>
</dbReference>
<feature type="domain" description="PAZ" evidence="7">
    <location>
        <begin position="54"/>
        <end position="163"/>
    </location>
</feature>
<comment type="similarity">
    <text evidence="6">Belongs to the argonaute family. Piwi subfamily.</text>
</comment>
<dbReference type="PANTHER" id="PTHR22891">
    <property type="entry name" value="EUKARYOTIC TRANSLATION INITIATION FACTOR 2C"/>
    <property type="match status" value="1"/>
</dbReference>
<accession>A0AAN8WQ48</accession>
<dbReference type="GO" id="GO:0034587">
    <property type="term" value="P:piRNA processing"/>
    <property type="evidence" value="ECO:0007669"/>
    <property type="project" value="UniProtKB-ARBA"/>
</dbReference>
<reference evidence="8 9" key="1">
    <citation type="submission" date="2023-11" db="EMBL/GenBank/DDBJ databases">
        <title>Halocaridina rubra genome assembly.</title>
        <authorList>
            <person name="Smith C."/>
        </authorList>
    </citation>
    <scope>NUCLEOTIDE SEQUENCE [LARGE SCALE GENOMIC DNA]</scope>
    <source>
        <strain evidence="8">EP-1</strain>
        <tissue evidence="8">Whole</tissue>
    </source>
</reference>
<evidence type="ECO:0000313" key="9">
    <source>
        <dbReference type="Proteomes" id="UP001381693"/>
    </source>
</evidence>
<sequence length="258" mass="30381">MTQIGRHYFNSNEEVQNHKYRVSIWPGNISSIRQHENGILMVTDATHKFLRLDTIYDIMRQLRNRKPDNFKFLCGKQLLGMVVMTIYNQRTYRIDDIAWNLTATSKFSCQGEEITYLDYYQNNYQVRIKDPHQPLLMSKPKKKDLRRGNGSIFLIPELCVATGISDDMRNDNSLMREFVDYTRMGPDKRVQAIRKFSSRLFENEKVKAELNHWGLEFSQELSKVRGRVLPPEIITQGSHYFSYNVAEPDWLKDVRGMA</sequence>
<keyword evidence="5" id="KW-0943">RNA-mediated gene silencing</keyword>